<dbReference type="EMBL" id="GG663736">
    <property type="protein sequence ID" value="EEH59999.1"/>
    <property type="molecule type" value="Genomic_DNA"/>
</dbReference>
<proteinExistence type="predicted"/>
<dbReference type="PANTHER" id="PTHR44227">
    <property type="match status" value="1"/>
</dbReference>
<gene>
    <name evidence="5" type="ORF">MICPUCDRAFT_55828</name>
</gene>
<evidence type="ECO:0000256" key="2">
    <source>
        <dbReference type="ARBA" id="ARBA00022803"/>
    </source>
</evidence>
<feature type="compositionally biased region" description="Basic and acidic residues" evidence="3">
    <location>
        <begin position="207"/>
        <end position="220"/>
    </location>
</feature>
<reference evidence="5 6" key="1">
    <citation type="journal article" date="2009" name="Science">
        <title>Green evolution and dynamic adaptations revealed by genomes of the marine picoeukaryotes Micromonas.</title>
        <authorList>
            <person name="Worden A.Z."/>
            <person name="Lee J.H."/>
            <person name="Mock T."/>
            <person name="Rouze P."/>
            <person name="Simmons M.P."/>
            <person name="Aerts A.L."/>
            <person name="Allen A.E."/>
            <person name="Cuvelier M.L."/>
            <person name="Derelle E."/>
            <person name="Everett M.V."/>
            <person name="Foulon E."/>
            <person name="Grimwood J."/>
            <person name="Gundlach H."/>
            <person name="Henrissat B."/>
            <person name="Napoli C."/>
            <person name="McDonald S.M."/>
            <person name="Parker M.S."/>
            <person name="Rombauts S."/>
            <person name="Salamov A."/>
            <person name="Von Dassow P."/>
            <person name="Badger J.H."/>
            <person name="Coutinho P.M."/>
            <person name="Demir E."/>
            <person name="Dubchak I."/>
            <person name="Gentemann C."/>
            <person name="Eikrem W."/>
            <person name="Gready J.E."/>
            <person name="John U."/>
            <person name="Lanier W."/>
            <person name="Lindquist E.A."/>
            <person name="Lucas S."/>
            <person name="Mayer K.F."/>
            <person name="Moreau H."/>
            <person name="Not F."/>
            <person name="Otillar R."/>
            <person name="Panaud O."/>
            <person name="Pangilinan J."/>
            <person name="Paulsen I."/>
            <person name="Piegu B."/>
            <person name="Poliakov A."/>
            <person name="Robbens S."/>
            <person name="Schmutz J."/>
            <person name="Toulza E."/>
            <person name="Wyss T."/>
            <person name="Zelensky A."/>
            <person name="Zhou K."/>
            <person name="Armbrust E.V."/>
            <person name="Bhattacharya D."/>
            <person name="Goodenough U.W."/>
            <person name="Van de Peer Y."/>
            <person name="Grigoriev I.V."/>
        </authorList>
    </citation>
    <scope>NUCLEOTIDE SEQUENCE [LARGE SCALE GENOMIC DNA]</scope>
    <source>
        <strain evidence="5 6">CCMP1545</strain>
    </source>
</reference>
<dbReference type="OrthoDB" id="19588at2759"/>
<dbReference type="GeneID" id="9682064"/>
<keyword evidence="1" id="KW-0677">Repeat</keyword>
<accession>C1MJH6</accession>
<evidence type="ECO:0000256" key="4">
    <source>
        <dbReference type="SAM" id="Phobius"/>
    </source>
</evidence>
<feature type="region of interest" description="Disordered" evidence="3">
    <location>
        <begin position="167"/>
        <end position="251"/>
    </location>
</feature>
<feature type="compositionally biased region" description="Basic residues" evidence="3">
    <location>
        <begin position="241"/>
        <end position="250"/>
    </location>
</feature>
<feature type="compositionally biased region" description="Gly residues" evidence="3">
    <location>
        <begin position="224"/>
        <end position="236"/>
    </location>
</feature>
<keyword evidence="2" id="KW-0802">TPR repeat</keyword>
<dbReference type="STRING" id="564608.C1MJH6"/>
<protein>
    <submittedName>
        <fullName evidence="5">Predicted protein</fullName>
    </submittedName>
</protein>
<dbReference type="InterPro" id="IPR052346">
    <property type="entry name" value="O-mannosyl-transferase_TMTC"/>
</dbReference>
<feature type="transmembrane region" description="Helical" evidence="4">
    <location>
        <begin position="86"/>
        <end position="110"/>
    </location>
</feature>
<dbReference type="Proteomes" id="UP000001876">
    <property type="component" value="Unassembled WGS sequence"/>
</dbReference>
<dbReference type="AlphaFoldDB" id="C1MJH6"/>
<evidence type="ECO:0000256" key="1">
    <source>
        <dbReference type="ARBA" id="ARBA00022737"/>
    </source>
</evidence>
<dbReference type="KEGG" id="mpp:MICPUCDRAFT_55828"/>
<evidence type="ECO:0000313" key="5">
    <source>
        <dbReference type="EMBL" id="EEH59999.1"/>
    </source>
</evidence>
<dbReference type="PANTHER" id="PTHR44227:SF3">
    <property type="entry name" value="PROTEIN O-MANNOSYL-TRANSFERASE TMTC4"/>
    <property type="match status" value="1"/>
</dbReference>
<keyword evidence="6" id="KW-1185">Reference proteome</keyword>
<organism evidence="6">
    <name type="scientific">Micromonas pusilla (strain CCMP1545)</name>
    <name type="common">Picoplanktonic green alga</name>
    <dbReference type="NCBI Taxonomy" id="564608"/>
    <lineage>
        <taxon>Eukaryota</taxon>
        <taxon>Viridiplantae</taxon>
        <taxon>Chlorophyta</taxon>
        <taxon>Mamiellophyceae</taxon>
        <taxon>Mamiellales</taxon>
        <taxon>Mamiellaceae</taxon>
        <taxon>Micromonas</taxon>
    </lineage>
</organism>
<keyword evidence="4" id="KW-1133">Transmembrane helix</keyword>
<keyword evidence="4" id="KW-0812">Transmembrane</keyword>
<evidence type="ECO:0000313" key="6">
    <source>
        <dbReference type="Proteomes" id="UP000001876"/>
    </source>
</evidence>
<keyword evidence="4" id="KW-0472">Membrane</keyword>
<sequence>MSSPRACTLSSSSRRFRRVLDCFPYDPVRALRVVFKSTLIRTFPVVQARPLEPFRRRGRSKVKVPISIEENAAAVAATLRRRRVRAFWVSFVVIPFLPASNVFFYVGTYIGEVRFRLLSVRPPSRVARRFSRTFSLPTQRLLYVPSVGACVLAADFLEALSHSPRGSFSGRGESGGGGGGVLKDRRSPRERGRMGSSLGESGGGGDKVLKDRRSPRERGRMGSSLGGGESGGGGGLESENKRKRKRRRRLSFASSVASKALAATALVLAAAKTTRRNLAWKNDATLFAAARETCPNSAKTLVNLGILGERSALVPIRPRRRGERRSLRTFPGVSLRPRLAFNTRPRRLSTPPLTPFNSA</sequence>
<feature type="compositionally biased region" description="Basic and acidic residues" evidence="3">
    <location>
        <begin position="182"/>
        <end position="193"/>
    </location>
</feature>
<evidence type="ECO:0000256" key="3">
    <source>
        <dbReference type="SAM" id="MobiDB-lite"/>
    </source>
</evidence>
<feature type="compositionally biased region" description="Gly residues" evidence="3">
    <location>
        <begin position="172"/>
        <end position="181"/>
    </location>
</feature>
<name>C1MJH6_MICPC</name>
<dbReference type="RefSeq" id="XP_003056623.1">
    <property type="nucleotide sequence ID" value="XM_003056577.1"/>
</dbReference>